<dbReference type="SUPFAM" id="SSF57095">
    <property type="entry name" value="Scorpion toxin-like"/>
    <property type="match status" value="1"/>
</dbReference>
<dbReference type="PANTHER" id="PTHR33147:SF46">
    <property type="entry name" value="DEFENSIN-LIKE PROTEIN 19"/>
    <property type="match status" value="1"/>
</dbReference>
<keyword evidence="8" id="KW-1185">Reference proteome</keyword>
<reference evidence="7 8" key="1">
    <citation type="journal article" date="2018" name="Mol. Plant">
        <title>The genome of Artemisia annua provides insight into the evolution of Asteraceae family and artemisinin biosynthesis.</title>
        <authorList>
            <person name="Shen Q."/>
            <person name="Zhang L."/>
            <person name="Liao Z."/>
            <person name="Wang S."/>
            <person name="Yan T."/>
            <person name="Shi P."/>
            <person name="Liu M."/>
            <person name="Fu X."/>
            <person name="Pan Q."/>
            <person name="Wang Y."/>
            <person name="Lv Z."/>
            <person name="Lu X."/>
            <person name="Zhang F."/>
            <person name="Jiang W."/>
            <person name="Ma Y."/>
            <person name="Chen M."/>
            <person name="Hao X."/>
            <person name="Li L."/>
            <person name="Tang Y."/>
            <person name="Lv G."/>
            <person name="Zhou Y."/>
            <person name="Sun X."/>
            <person name="Brodelius P.E."/>
            <person name="Rose J.K.C."/>
            <person name="Tang K."/>
        </authorList>
    </citation>
    <scope>NUCLEOTIDE SEQUENCE [LARGE SCALE GENOMIC DNA]</scope>
    <source>
        <strain evidence="8">cv. Huhao1</strain>
        <tissue evidence="7">Leaf</tissue>
    </source>
</reference>
<dbReference type="AlphaFoldDB" id="A0A2U1LMJ2"/>
<evidence type="ECO:0000256" key="4">
    <source>
        <dbReference type="ARBA" id="ARBA00023157"/>
    </source>
</evidence>
<dbReference type="PANTHER" id="PTHR33147">
    <property type="entry name" value="DEFENSIN-LIKE PROTEIN 1"/>
    <property type="match status" value="1"/>
</dbReference>
<evidence type="ECO:0000256" key="2">
    <source>
        <dbReference type="ARBA" id="ARBA00022525"/>
    </source>
</evidence>
<dbReference type="Pfam" id="PF00304">
    <property type="entry name" value="Gamma-thionin"/>
    <property type="match status" value="1"/>
</dbReference>
<keyword evidence="4" id="KW-1015">Disulfide bond</keyword>
<comment type="caution">
    <text evidence="7">The sequence shown here is derived from an EMBL/GenBank/DDBJ whole genome shotgun (WGS) entry which is preliminary data.</text>
</comment>
<keyword evidence="2" id="KW-0964">Secreted</keyword>
<dbReference type="OrthoDB" id="1851987at2759"/>
<accession>A0A2U1LMJ2</accession>
<evidence type="ECO:0000313" key="8">
    <source>
        <dbReference type="Proteomes" id="UP000245207"/>
    </source>
</evidence>
<feature type="domain" description="Knottins-like" evidence="6">
    <location>
        <begin position="35"/>
        <end position="63"/>
    </location>
</feature>
<gene>
    <name evidence="7" type="ORF">CTI12_AA475090</name>
</gene>
<evidence type="ECO:0000313" key="7">
    <source>
        <dbReference type="EMBL" id="PWA50219.1"/>
    </source>
</evidence>
<evidence type="ECO:0000259" key="6">
    <source>
        <dbReference type="Pfam" id="PF00304"/>
    </source>
</evidence>
<dbReference type="Proteomes" id="UP000245207">
    <property type="component" value="Unassembled WGS sequence"/>
</dbReference>
<comment type="subcellular location">
    <subcellularLocation>
        <location evidence="1">Secreted</location>
    </subcellularLocation>
</comment>
<name>A0A2U1LMJ2_ARTAN</name>
<organism evidence="7 8">
    <name type="scientific">Artemisia annua</name>
    <name type="common">Sweet wormwood</name>
    <dbReference type="NCBI Taxonomy" id="35608"/>
    <lineage>
        <taxon>Eukaryota</taxon>
        <taxon>Viridiplantae</taxon>
        <taxon>Streptophyta</taxon>
        <taxon>Embryophyta</taxon>
        <taxon>Tracheophyta</taxon>
        <taxon>Spermatophyta</taxon>
        <taxon>Magnoliopsida</taxon>
        <taxon>eudicotyledons</taxon>
        <taxon>Gunneridae</taxon>
        <taxon>Pentapetalae</taxon>
        <taxon>asterids</taxon>
        <taxon>campanulids</taxon>
        <taxon>Asterales</taxon>
        <taxon>Asteraceae</taxon>
        <taxon>Asteroideae</taxon>
        <taxon>Anthemideae</taxon>
        <taxon>Artemisiinae</taxon>
        <taxon>Artemisia</taxon>
    </lineage>
</organism>
<dbReference type="InterPro" id="IPR003614">
    <property type="entry name" value="Knottins"/>
</dbReference>
<protein>
    <submittedName>
        <fullName evidence="7">Gamma-thionin</fullName>
    </submittedName>
</protein>
<dbReference type="PROSITE" id="PS00940">
    <property type="entry name" value="GAMMA_THIONIN"/>
    <property type="match status" value="1"/>
</dbReference>
<dbReference type="GO" id="GO:0005576">
    <property type="term" value="C:extracellular region"/>
    <property type="evidence" value="ECO:0007669"/>
    <property type="project" value="UniProtKB-SubCell"/>
</dbReference>
<evidence type="ECO:0000256" key="5">
    <source>
        <dbReference type="SAM" id="SignalP"/>
    </source>
</evidence>
<dbReference type="EMBL" id="PKPP01008620">
    <property type="protein sequence ID" value="PWA50219.1"/>
    <property type="molecule type" value="Genomic_DNA"/>
</dbReference>
<evidence type="ECO:0000256" key="1">
    <source>
        <dbReference type="ARBA" id="ARBA00004613"/>
    </source>
</evidence>
<dbReference type="GO" id="GO:0006952">
    <property type="term" value="P:defense response"/>
    <property type="evidence" value="ECO:0007669"/>
    <property type="project" value="InterPro"/>
</dbReference>
<dbReference type="InterPro" id="IPR036574">
    <property type="entry name" value="Scorpion_toxin-like_sf"/>
</dbReference>
<proteinExistence type="predicted"/>
<dbReference type="InterPro" id="IPR008176">
    <property type="entry name" value="Defensin_plant"/>
</dbReference>
<sequence length="85" mass="9895">MAINTKIHTFLFVVLFVLLLVVNPDMVASTKVTNKLCERRSTTWSGFCGISKNCDRQCREWEKANKLIADVNKRKMNHEFEPYTN</sequence>
<feature type="chain" id="PRO_5015787365" evidence="5">
    <location>
        <begin position="30"/>
        <end position="85"/>
    </location>
</feature>
<evidence type="ECO:0000256" key="3">
    <source>
        <dbReference type="ARBA" id="ARBA00022729"/>
    </source>
</evidence>
<keyword evidence="3 5" id="KW-0732">Signal</keyword>
<dbReference type="Gene3D" id="3.30.30.10">
    <property type="entry name" value="Knottin, scorpion toxin-like"/>
    <property type="match status" value="1"/>
</dbReference>
<feature type="signal peptide" evidence="5">
    <location>
        <begin position="1"/>
        <end position="29"/>
    </location>
</feature>